<keyword evidence="2" id="KW-1185">Reference proteome</keyword>
<evidence type="ECO:0000313" key="2">
    <source>
        <dbReference type="Proteomes" id="UP001642464"/>
    </source>
</evidence>
<dbReference type="Proteomes" id="UP001642464">
    <property type="component" value="Unassembled WGS sequence"/>
</dbReference>
<feature type="non-terminal residue" evidence="1">
    <location>
        <position position="235"/>
    </location>
</feature>
<protein>
    <submittedName>
        <fullName evidence="1">Uncharacterized protein</fullName>
    </submittedName>
</protein>
<evidence type="ECO:0000313" key="1">
    <source>
        <dbReference type="EMBL" id="CAK8998977.1"/>
    </source>
</evidence>
<feature type="non-terminal residue" evidence="1">
    <location>
        <position position="1"/>
    </location>
</feature>
<organism evidence="1 2">
    <name type="scientific">Durusdinium trenchii</name>
    <dbReference type="NCBI Taxonomy" id="1381693"/>
    <lineage>
        <taxon>Eukaryota</taxon>
        <taxon>Sar</taxon>
        <taxon>Alveolata</taxon>
        <taxon>Dinophyceae</taxon>
        <taxon>Suessiales</taxon>
        <taxon>Symbiodiniaceae</taxon>
        <taxon>Durusdinium</taxon>
    </lineage>
</organism>
<comment type="caution">
    <text evidence="1">The sequence shown here is derived from an EMBL/GenBank/DDBJ whole genome shotgun (WGS) entry which is preliminary data.</text>
</comment>
<sequence length="235" mass="25050">GDHFPSAAGIFGRKWPRCPGTGPAMGRRRCRSGDLRLLLPLGLGPLGRRRSQVSPGCVAFCRPAFADRHLPAGTRHSAVVSIFTGHQLLVFDDDVSGANGRSSSAFTTPSSAFTLTDLLFLALGCGDLLSTALYARDASCHALQLGDALVQEQLRRFQRWQDIPTAALPTSSGAIAQMAEEMLGVVWALNFARLGASLGSPARAAMRRLSQILDGPKVKRLAQQTMVPAEPLSSD</sequence>
<reference evidence="1 2" key="1">
    <citation type="submission" date="2024-02" db="EMBL/GenBank/DDBJ databases">
        <authorList>
            <person name="Chen Y."/>
            <person name="Shah S."/>
            <person name="Dougan E. K."/>
            <person name="Thang M."/>
            <person name="Chan C."/>
        </authorList>
    </citation>
    <scope>NUCLEOTIDE SEQUENCE [LARGE SCALE GENOMIC DNA]</scope>
</reference>
<dbReference type="EMBL" id="CAXAMM010003219">
    <property type="protein sequence ID" value="CAK8998977.1"/>
    <property type="molecule type" value="Genomic_DNA"/>
</dbReference>
<proteinExistence type="predicted"/>
<accession>A0ABP0IBP9</accession>
<name>A0ABP0IBP9_9DINO</name>
<gene>
    <name evidence="1" type="ORF">SCF082_LOCUS5869</name>
</gene>